<dbReference type="PROSITE" id="PS50902">
    <property type="entry name" value="FLAVODOXIN_LIKE"/>
    <property type="match status" value="1"/>
</dbReference>
<keyword evidence="3" id="KW-1185">Reference proteome</keyword>
<dbReference type="InterPro" id="IPR001226">
    <property type="entry name" value="Flavodoxin_CS"/>
</dbReference>
<proteinExistence type="predicted"/>
<evidence type="ECO:0000259" key="1">
    <source>
        <dbReference type="PROSITE" id="PS50902"/>
    </source>
</evidence>
<dbReference type="OrthoDB" id="9790745at2"/>
<protein>
    <submittedName>
        <fullName evidence="2">Flavodoxin</fullName>
    </submittedName>
</protein>
<dbReference type="EMBL" id="QUMS01000001">
    <property type="protein sequence ID" value="REG11312.1"/>
    <property type="molecule type" value="Genomic_DNA"/>
</dbReference>
<dbReference type="Pfam" id="PF00258">
    <property type="entry name" value="Flavodoxin_1"/>
    <property type="match status" value="1"/>
</dbReference>
<organism evidence="2 3">
    <name type="scientific">Pelolinea submarina</name>
    <dbReference type="NCBI Taxonomy" id="913107"/>
    <lineage>
        <taxon>Bacteria</taxon>
        <taxon>Bacillati</taxon>
        <taxon>Chloroflexota</taxon>
        <taxon>Anaerolineae</taxon>
        <taxon>Anaerolineales</taxon>
        <taxon>Anaerolineaceae</taxon>
        <taxon>Pelolinea</taxon>
    </lineage>
</organism>
<dbReference type="RefSeq" id="WP_116225021.1">
    <property type="nucleotide sequence ID" value="NZ_AP018437.1"/>
</dbReference>
<feature type="domain" description="Flavodoxin-like" evidence="1">
    <location>
        <begin position="3"/>
        <end position="156"/>
    </location>
</feature>
<gene>
    <name evidence="2" type="ORF">DFR64_1190</name>
</gene>
<accession>A0A3E0AI08</accession>
<evidence type="ECO:0000313" key="2">
    <source>
        <dbReference type="EMBL" id="REG11312.1"/>
    </source>
</evidence>
<reference evidence="2 3" key="1">
    <citation type="submission" date="2018-08" db="EMBL/GenBank/DDBJ databases">
        <title>Genomic Encyclopedia of Type Strains, Phase IV (KMG-IV): sequencing the most valuable type-strain genomes for metagenomic binning, comparative biology and taxonomic classification.</title>
        <authorList>
            <person name="Goeker M."/>
        </authorList>
    </citation>
    <scope>NUCLEOTIDE SEQUENCE [LARGE SCALE GENOMIC DNA]</scope>
    <source>
        <strain evidence="2 3">DSM 23923</strain>
    </source>
</reference>
<dbReference type="InterPro" id="IPR008254">
    <property type="entry name" value="Flavodoxin/NO_synth"/>
</dbReference>
<dbReference type="PROSITE" id="PS00201">
    <property type="entry name" value="FLAVODOXIN"/>
    <property type="match status" value="1"/>
</dbReference>
<dbReference type="GO" id="GO:0009055">
    <property type="term" value="F:electron transfer activity"/>
    <property type="evidence" value="ECO:0007669"/>
    <property type="project" value="InterPro"/>
</dbReference>
<dbReference type="SUPFAM" id="SSF52218">
    <property type="entry name" value="Flavoproteins"/>
    <property type="match status" value="1"/>
</dbReference>
<evidence type="ECO:0000313" key="3">
    <source>
        <dbReference type="Proteomes" id="UP000256388"/>
    </source>
</evidence>
<dbReference type="Proteomes" id="UP000256388">
    <property type="component" value="Unassembled WGS sequence"/>
</dbReference>
<dbReference type="Gene3D" id="3.40.50.360">
    <property type="match status" value="1"/>
</dbReference>
<comment type="caution">
    <text evidence="2">The sequence shown here is derived from an EMBL/GenBank/DDBJ whole genome shotgun (WGS) entry which is preliminary data.</text>
</comment>
<dbReference type="InterPro" id="IPR029039">
    <property type="entry name" value="Flavoprotein-like_sf"/>
</dbReference>
<dbReference type="AlphaFoldDB" id="A0A3E0AI08"/>
<name>A0A3E0AI08_9CHLR</name>
<dbReference type="GO" id="GO:0010181">
    <property type="term" value="F:FMN binding"/>
    <property type="evidence" value="ECO:0007669"/>
    <property type="project" value="InterPro"/>
</dbReference>
<sequence>MKSLVIYDSYFGNTEKLAQTVGKALGTAKSVNVVRVADVEPAQLEGLDLLIVASPTRGFRPSEGTTKFLNSLPANALKGVKASVFDTRIDLETIKNKAFRFIVKRGGYANTAIAKMLEKKGAQVIQPVEGFFVDDSEGPVSAGELERAIEWAKKIASS</sequence>